<evidence type="ECO:0000313" key="7">
    <source>
        <dbReference type="EMBL" id="VEL43201.1"/>
    </source>
</evidence>
<dbReference type="Proteomes" id="UP000784294">
    <property type="component" value="Unassembled WGS sequence"/>
</dbReference>
<evidence type="ECO:0000256" key="1">
    <source>
        <dbReference type="ARBA" id="ARBA00004123"/>
    </source>
</evidence>
<name>A0A3S5CVL0_9PLAT</name>
<evidence type="ECO:0000313" key="8">
    <source>
        <dbReference type="Proteomes" id="UP000784294"/>
    </source>
</evidence>
<dbReference type="GO" id="GO:0003677">
    <property type="term" value="F:DNA binding"/>
    <property type="evidence" value="ECO:0007669"/>
    <property type="project" value="UniProtKB-KW"/>
</dbReference>
<keyword evidence="3" id="KW-0238">DNA-binding</keyword>
<keyword evidence="8" id="KW-1185">Reference proteome</keyword>
<evidence type="ECO:0000256" key="2">
    <source>
        <dbReference type="ARBA" id="ARBA00022473"/>
    </source>
</evidence>
<comment type="caution">
    <text evidence="7">The sequence shown here is derived from an EMBL/GenBank/DDBJ whole genome shotgun (WGS) entry which is preliminary data.</text>
</comment>
<gene>
    <name evidence="7" type="ORF">PXEA_LOCUS36641</name>
</gene>
<evidence type="ECO:0000256" key="5">
    <source>
        <dbReference type="ARBA" id="ARBA00023242"/>
    </source>
</evidence>
<feature type="region of interest" description="Disordered" evidence="6">
    <location>
        <begin position="1"/>
        <end position="34"/>
    </location>
</feature>
<dbReference type="EMBL" id="CAAALY010279515">
    <property type="protein sequence ID" value="VEL43201.1"/>
    <property type="molecule type" value="Genomic_DNA"/>
</dbReference>
<dbReference type="AlphaFoldDB" id="A0A3S5CVL0"/>
<dbReference type="GO" id="GO:0005634">
    <property type="term" value="C:nucleus"/>
    <property type="evidence" value="ECO:0007669"/>
    <property type="project" value="UniProtKB-SubCell"/>
</dbReference>
<sequence>MKRLSNARPDDAGLLPTCRPQRPNPGTAGSIHSAPMPPLVAGRTAAVIYPWMKRVHSKSPSRLFIFLWDRDFYSDFCQKRQFEVSQNSQRTGQISVFAFMRCKVILYLQQMVTCRFRIALQWIDNRSALNNVKRKLNFCIKCQRIHIALDPGCKFDIALSTHQQRQRGSRPGPHYISSIVLPDMHDFGSKASRFRLATSRGKMIGNHYILYNFNHFEAIRSLMFVVMYQFPSGQNCWQLTIKLV</sequence>
<keyword evidence="4" id="KW-0371">Homeobox</keyword>
<evidence type="ECO:0000256" key="6">
    <source>
        <dbReference type="SAM" id="MobiDB-lite"/>
    </source>
</evidence>
<reference evidence="7" key="1">
    <citation type="submission" date="2018-11" db="EMBL/GenBank/DDBJ databases">
        <authorList>
            <consortium name="Pathogen Informatics"/>
        </authorList>
    </citation>
    <scope>NUCLEOTIDE SEQUENCE</scope>
</reference>
<dbReference type="GO" id="GO:0003700">
    <property type="term" value="F:DNA-binding transcription factor activity"/>
    <property type="evidence" value="ECO:0007669"/>
    <property type="project" value="InterPro"/>
</dbReference>
<protein>
    <submittedName>
        <fullName evidence="7">Uncharacterized protein</fullName>
    </submittedName>
</protein>
<evidence type="ECO:0000256" key="4">
    <source>
        <dbReference type="ARBA" id="ARBA00023155"/>
    </source>
</evidence>
<comment type="subcellular location">
    <subcellularLocation>
        <location evidence="1">Nucleus</location>
    </subcellularLocation>
</comment>
<proteinExistence type="predicted"/>
<dbReference type="InterPro" id="IPR001827">
    <property type="entry name" value="Homeobox_Antennapedia_CS"/>
</dbReference>
<evidence type="ECO:0000256" key="3">
    <source>
        <dbReference type="ARBA" id="ARBA00023125"/>
    </source>
</evidence>
<accession>A0A3S5CVL0</accession>
<keyword evidence="2" id="KW-0217">Developmental protein</keyword>
<keyword evidence="5" id="KW-0539">Nucleus</keyword>
<dbReference type="PROSITE" id="PS00032">
    <property type="entry name" value="ANTENNAPEDIA"/>
    <property type="match status" value="1"/>
</dbReference>
<organism evidence="7 8">
    <name type="scientific">Protopolystoma xenopodis</name>
    <dbReference type="NCBI Taxonomy" id="117903"/>
    <lineage>
        <taxon>Eukaryota</taxon>
        <taxon>Metazoa</taxon>
        <taxon>Spiralia</taxon>
        <taxon>Lophotrochozoa</taxon>
        <taxon>Platyhelminthes</taxon>
        <taxon>Monogenea</taxon>
        <taxon>Polyopisthocotylea</taxon>
        <taxon>Polystomatidea</taxon>
        <taxon>Polystomatidae</taxon>
        <taxon>Protopolystoma</taxon>
    </lineage>
</organism>